<accession>A0ABV5YZA8</accession>
<reference evidence="1 2" key="1">
    <citation type="submission" date="2024-09" db="EMBL/GenBank/DDBJ databases">
        <authorList>
            <person name="Sun Q."/>
            <person name="Mori K."/>
        </authorList>
    </citation>
    <scope>NUCLEOTIDE SEQUENCE [LARGE SCALE GENOMIC DNA]</scope>
    <source>
        <strain evidence="1 2">TBRC 0563</strain>
    </source>
</reference>
<name>A0ABV5YZA8_9ACTN</name>
<dbReference type="EMBL" id="JBHLZP010001085">
    <property type="protein sequence ID" value="MFB9840434.1"/>
    <property type="molecule type" value="Genomic_DNA"/>
</dbReference>
<feature type="non-terminal residue" evidence="1">
    <location>
        <position position="1"/>
    </location>
</feature>
<dbReference type="Proteomes" id="UP001589627">
    <property type="component" value="Unassembled WGS sequence"/>
</dbReference>
<comment type="caution">
    <text evidence="1">The sequence shown here is derived from an EMBL/GenBank/DDBJ whole genome shotgun (WGS) entry which is preliminary data.</text>
</comment>
<evidence type="ECO:0000313" key="2">
    <source>
        <dbReference type="Proteomes" id="UP001589627"/>
    </source>
</evidence>
<protein>
    <submittedName>
        <fullName evidence="1">Gfo/Idh/MocA family oxidoreductase</fullName>
    </submittedName>
</protein>
<feature type="non-terminal residue" evidence="1">
    <location>
        <position position="97"/>
    </location>
</feature>
<proteinExistence type="predicted"/>
<keyword evidence="2" id="KW-1185">Reference proteome</keyword>
<gene>
    <name evidence="1" type="ORF">ACFFNX_50650</name>
</gene>
<dbReference type="Gene3D" id="3.30.360.10">
    <property type="entry name" value="Dihydrodipicolinate Reductase, domain 2"/>
    <property type="match status" value="1"/>
</dbReference>
<evidence type="ECO:0000313" key="1">
    <source>
        <dbReference type="EMBL" id="MFB9840434.1"/>
    </source>
</evidence>
<sequence>DAKETDGRTRIEIAGTEGDLAVVSGAHGPGGVQMSELRLFASRDGRWEEPPVPGPAPVPEVEARNVARMYAALAGDIRTGTRTTPDFHAGTRVHRLL</sequence>
<organism evidence="1 2">
    <name type="scientific">Actinoallomurus acaciae</name>
    <dbReference type="NCBI Taxonomy" id="502577"/>
    <lineage>
        <taxon>Bacteria</taxon>
        <taxon>Bacillati</taxon>
        <taxon>Actinomycetota</taxon>
        <taxon>Actinomycetes</taxon>
        <taxon>Streptosporangiales</taxon>
        <taxon>Thermomonosporaceae</taxon>
        <taxon>Actinoallomurus</taxon>
    </lineage>
</organism>